<dbReference type="AlphaFoldDB" id="C7MC38"/>
<proteinExistence type="predicted"/>
<gene>
    <name evidence="5" type="ordered locus">Bfae_13020</name>
</gene>
<dbReference type="CDD" id="cd07377">
    <property type="entry name" value="WHTH_GntR"/>
    <property type="match status" value="1"/>
</dbReference>
<dbReference type="Proteomes" id="UP000001919">
    <property type="component" value="Chromosome"/>
</dbReference>
<evidence type="ECO:0000256" key="1">
    <source>
        <dbReference type="ARBA" id="ARBA00023015"/>
    </source>
</evidence>
<dbReference type="InterPro" id="IPR000524">
    <property type="entry name" value="Tscrpt_reg_HTH_GntR"/>
</dbReference>
<dbReference type="EMBL" id="CP001643">
    <property type="protein sequence ID" value="ACU85145.1"/>
    <property type="molecule type" value="Genomic_DNA"/>
</dbReference>
<reference evidence="5 6" key="1">
    <citation type="journal article" date="2009" name="Stand. Genomic Sci.">
        <title>Complete genome sequence of Brachybacterium faecium type strain (Schefferle 6-10).</title>
        <authorList>
            <person name="Lapidus A."/>
            <person name="Pukall R."/>
            <person name="Labuttii K."/>
            <person name="Copeland A."/>
            <person name="Del Rio T.G."/>
            <person name="Nolan M."/>
            <person name="Chen F."/>
            <person name="Lucas S."/>
            <person name="Tice H."/>
            <person name="Cheng J.F."/>
            <person name="Bruce D."/>
            <person name="Goodwin L."/>
            <person name="Pitluck S."/>
            <person name="Rohde M."/>
            <person name="Goker M."/>
            <person name="Pati A."/>
            <person name="Ivanova N."/>
            <person name="Mavrommatis K."/>
            <person name="Chen A."/>
            <person name="Palaniappan K."/>
            <person name="D'haeseleer P."/>
            <person name="Chain P."/>
            <person name="Bristow J."/>
            <person name="Eisen J.A."/>
            <person name="Markowitz V."/>
            <person name="Hugenholtz P."/>
            <person name="Kyrpides N.C."/>
            <person name="Klenk H.P."/>
        </authorList>
    </citation>
    <scope>NUCLEOTIDE SEQUENCE [LARGE SCALE GENOMIC DNA]</scope>
    <source>
        <strain evidence="6">ATCC 43885 / DSM 4810 / JCM 11609 / LMG 19847 / NBRC 14762 / NCIMB 9860 / 6-10</strain>
    </source>
</reference>
<dbReference type="eggNOG" id="COG2186">
    <property type="taxonomic scope" value="Bacteria"/>
</dbReference>
<dbReference type="InterPro" id="IPR008920">
    <property type="entry name" value="TF_FadR/GntR_C"/>
</dbReference>
<dbReference type="STRING" id="446465.Bfae_13020"/>
<feature type="domain" description="HTH gntR-type" evidence="4">
    <location>
        <begin position="5"/>
        <end position="73"/>
    </location>
</feature>
<evidence type="ECO:0000259" key="4">
    <source>
        <dbReference type="PROSITE" id="PS50949"/>
    </source>
</evidence>
<keyword evidence="2" id="KW-0238">DNA-binding</keyword>
<dbReference type="GO" id="GO:0003700">
    <property type="term" value="F:DNA-binding transcription factor activity"/>
    <property type="evidence" value="ECO:0007669"/>
    <property type="project" value="InterPro"/>
</dbReference>
<protein>
    <submittedName>
        <fullName evidence="5">Transcriptional regulator, GntR family</fullName>
    </submittedName>
</protein>
<dbReference type="InterPro" id="IPR011711">
    <property type="entry name" value="GntR_C"/>
</dbReference>
<dbReference type="PRINTS" id="PR00035">
    <property type="entry name" value="HTHGNTR"/>
</dbReference>
<dbReference type="OrthoDB" id="7989071at2"/>
<dbReference type="InterPro" id="IPR036388">
    <property type="entry name" value="WH-like_DNA-bd_sf"/>
</dbReference>
<dbReference type="SMART" id="SM00345">
    <property type="entry name" value="HTH_GNTR"/>
    <property type="match status" value="1"/>
</dbReference>
<sequence>MPAPHAVTDRAIHAIKQMIIDGDLAPADRLPPEKELAERIGVSRNSLREAVKALSLVRVLDVRQGDGTYVTSLAPSLLVESLGFILDLHQGSGEEQILEVRRLLEPTAVEQACPHLDEADFARLEQLMVDLSEHSSVEELVQADIEFHQLITSRCPNDYLSSMLEGLASATARARVWRGLTEASAVDATLAEHRRILDALRLRRGDLARVHAAAHIGGVESWILKGAAVD</sequence>
<dbReference type="Gene3D" id="1.10.10.10">
    <property type="entry name" value="Winged helix-like DNA-binding domain superfamily/Winged helix DNA-binding domain"/>
    <property type="match status" value="1"/>
</dbReference>
<dbReference type="Pfam" id="PF07729">
    <property type="entry name" value="FCD"/>
    <property type="match status" value="1"/>
</dbReference>
<dbReference type="Gene3D" id="1.20.120.530">
    <property type="entry name" value="GntR ligand-binding domain-like"/>
    <property type="match status" value="1"/>
</dbReference>
<dbReference type="InterPro" id="IPR036390">
    <property type="entry name" value="WH_DNA-bd_sf"/>
</dbReference>
<name>C7MC38_BRAFD</name>
<keyword evidence="6" id="KW-1185">Reference proteome</keyword>
<dbReference type="SMART" id="SM00895">
    <property type="entry name" value="FCD"/>
    <property type="match status" value="1"/>
</dbReference>
<dbReference type="PATRIC" id="fig|446465.5.peg.1303"/>
<dbReference type="PROSITE" id="PS50949">
    <property type="entry name" value="HTH_GNTR"/>
    <property type="match status" value="1"/>
</dbReference>
<dbReference type="GO" id="GO:0003677">
    <property type="term" value="F:DNA binding"/>
    <property type="evidence" value="ECO:0007669"/>
    <property type="project" value="UniProtKB-KW"/>
</dbReference>
<dbReference type="Pfam" id="PF00392">
    <property type="entry name" value="GntR"/>
    <property type="match status" value="1"/>
</dbReference>
<dbReference type="PANTHER" id="PTHR43537">
    <property type="entry name" value="TRANSCRIPTIONAL REGULATOR, GNTR FAMILY"/>
    <property type="match status" value="1"/>
</dbReference>
<keyword evidence="3" id="KW-0804">Transcription</keyword>
<evidence type="ECO:0000256" key="2">
    <source>
        <dbReference type="ARBA" id="ARBA00023125"/>
    </source>
</evidence>
<dbReference type="SUPFAM" id="SSF48008">
    <property type="entry name" value="GntR ligand-binding domain-like"/>
    <property type="match status" value="1"/>
</dbReference>
<evidence type="ECO:0000256" key="3">
    <source>
        <dbReference type="ARBA" id="ARBA00023163"/>
    </source>
</evidence>
<evidence type="ECO:0000313" key="5">
    <source>
        <dbReference type="EMBL" id="ACU85145.1"/>
    </source>
</evidence>
<dbReference type="PANTHER" id="PTHR43537:SF5">
    <property type="entry name" value="UXU OPERON TRANSCRIPTIONAL REGULATOR"/>
    <property type="match status" value="1"/>
</dbReference>
<dbReference type="SUPFAM" id="SSF46785">
    <property type="entry name" value="Winged helix' DNA-binding domain"/>
    <property type="match status" value="1"/>
</dbReference>
<evidence type="ECO:0000313" key="6">
    <source>
        <dbReference type="Proteomes" id="UP000001919"/>
    </source>
</evidence>
<dbReference type="KEGG" id="bfa:Bfae_13020"/>
<accession>C7MC38</accession>
<organism evidence="5 6">
    <name type="scientific">Brachybacterium faecium (strain ATCC 43885 / DSM 4810 / JCM 11609 / LMG 19847 / NBRC 14762 / NCIMB 9860 / 6-10)</name>
    <dbReference type="NCBI Taxonomy" id="446465"/>
    <lineage>
        <taxon>Bacteria</taxon>
        <taxon>Bacillati</taxon>
        <taxon>Actinomycetota</taxon>
        <taxon>Actinomycetes</taxon>
        <taxon>Micrococcales</taxon>
        <taxon>Dermabacteraceae</taxon>
        <taxon>Brachybacterium</taxon>
    </lineage>
</organism>
<dbReference type="HOGENOM" id="CLU_017584_9_3_11"/>
<keyword evidence="1" id="KW-0805">Transcription regulation</keyword>